<proteinExistence type="predicted"/>
<organism evidence="1 2">
    <name type="scientific">Rhizopus delemar (strain RA 99-880 / ATCC MYA-4621 / FGSC 9543 / NRRL 43880)</name>
    <name type="common">Mucormycosis agent</name>
    <name type="synonym">Rhizopus arrhizus var. delemar</name>
    <dbReference type="NCBI Taxonomy" id="246409"/>
    <lineage>
        <taxon>Eukaryota</taxon>
        <taxon>Fungi</taxon>
        <taxon>Fungi incertae sedis</taxon>
        <taxon>Mucoromycota</taxon>
        <taxon>Mucoromycotina</taxon>
        <taxon>Mucoromycetes</taxon>
        <taxon>Mucorales</taxon>
        <taxon>Mucorineae</taxon>
        <taxon>Rhizopodaceae</taxon>
        <taxon>Rhizopus</taxon>
    </lineage>
</organism>
<gene>
    <name evidence="1" type="ORF">RO3G_15342</name>
</gene>
<reference evidence="1 2" key="1">
    <citation type="journal article" date="2009" name="PLoS Genet.">
        <title>Genomic analysis of the basal lineage fungus Rhizopus oryzae reveals a whole-genome duplication.</title>
        <authorList>
            <person name="Ma L.-J."/>
            <person name="Ibrahim A.S."/>
            <person name="Skory C."/>
            <person name="Grabherr M.G."/>
            <person name="Burger G."/>
            <person name="Butler M."/>
            <person name="Elias M."/>
            <person name="Idnurm A."/>
            <person name="Lang B.F."/>
            <person name="Sone T."/>
            <person name="Abe A."/>
            <person name="Calvo S.E."/>
            <person name="Corrochano L.M."/>
            <person name="Engels R."/>
            <person name="Fu J."/>
            <person name="Hansberg W."/>
            <person name="Kim J.-M."/>
            <person name="Kodira C.D."/>
            <person name="Koehrsen M.J."/>
            <person name="Liu B."/>
            <person name="Miranda-Saavedra D."/>
            <person name="O'Leary S."/>
            <person name="Ortiz-Castellanos L."/>
            <person name="Poulter R."/>
            <person name="Rodriguez-Romero J."/>
            <person name="Ruiz-Herrera J."/>
            <person name="Shen Y.-Q."/>
            <person name="Zeng Q."/>
            <person name="Galagan J."/>
            <person name="Birren B.W."/>
            <person name="Cuomo C.A."/>
            <person name="Wickes B.L."/>
        </authorList>
    </citation>
    <scope>NUCLEOTIDE SEQUENCE [LARGE SCALE GENOMIC DNA]</scope>
    <source>
        <strain evidence="2">RA 99-880 / ATCC MYA-4621 / FGSC 9543 / NRRL 43880</strain>
    </source>
</reference>
<protein>
    <submittedName>
        <fullName evidence="1">Uncharacterized protein</fullName>
    </submittedName>
</protein>
<accession>I1CQA1</accession>
<dbReference type="AlphaFoldDB" id="I1CQA1"/>
<keyword evidence="2" id="KW-1185">Reference proteome</keyword>
<dbReference type="Proteomes" id="UP000009138">
    <property type="component" value="Unassembled WGS sequence"/>
</dbReference>
<evidence type="ECO:0000313" key="2">
    <source>
        <dbReference type="Proteomes" id="UP000009138"/>
    </source>
</evidence>
<dbReference type="GeneID" id="93622307"/>
<sequence length="46" mass="5156">MAAWQQAPALSPLPDSNTGKMHAIQCLNMHNQLKCLVLSKIVCRFF</sequence>
<dbReference type="EMBL" id="CH476747">
    <property type="protein sequence ID" value="EIE90631.1"/>
    <property type="molecule type" value="Genomic_DNA"/>
</dbReference>
<dbReference type="RefSeq" id="XP_067526027.1">
    <property type="nucleotide sequence ID" value="XM_067669926.1"/>
</dbReference>
<dbReference type="VEuPathDB" id="FungiDB:RO3G_15342"/>
<dbReference type="InParanoid" id="I1CQA1"/>
<name>I1CQA1_RHIO9</name>
<evidence type="ECO:0000313" key="1">
    <source>
        <dbReference type="EMBL" id="EIE90631.1"/>
    </source>
</evidence>